<comment type="caution">
    <text evidence="3">The sequence shown here is derived from an EMBL/GenBank/DDBJ whole genome shotgun (WGS) entry which is preliminary data.</text>
</comment>
<dbReference type="AlphaFoldDB" id="A0A210Q6A9"/>
<feature type="transmembrane region" description="Helical" evidence="2">
    <location>
        <begin position="28"/>
        <end position="49"/>
    </location>
</feature>
<evidence type="ECO:0000313" key="3">
    <source>
        <dbReference type="EMBL" id="OWF44274.1"/>
    </source>
</evidence>
<gene>
    <name evidence="3" type="ORF">KP79_PYT13183</name>
</gene>
<keyword evidence="2" id="KW-0812">Transmembrane</keyword>
<evidence type="ECO:0000313" key="4">
    <source>
        <dbReference type="Proteomes" id="UP000242188"/>
    </source>
</evidence>
<organism evidence="3 4">
    <name type="scientific">Mizuhopecten yessoensis</name>
    <name type="common">Japanese scallop</name>
    <name type="synonym">Patinopecten yessoensis</name>
    <dbReference type="NCBI Taxonomy" id="6573"/>
    <lineage>
        <taxon>Eukaryota</taxon>
        <taxon>Metazoa</taxon>
        <taxon>Spiralia</taxon>
        <taxon>Lophotrochozoa</taxon>
        <taxon>Mollusca</taxon>
        <taxon>Bivalvia</taxon>
        <taxon>Autobranchia</taxon>
        <taxon>Pteriomorphia</taxon>
        <taxon>Pectinida</taxon>
        <taxon>Pectinoidea</taxon>
        <taxon>Pectinidae</taxon>
        <taxon>Mizuhopecten</taxon>
    </lineage>
</organism>
<name>A0A210Q6A9_MIZYE</name>
<sequence>MATTSSPGSPTTAGPDPNDWRQDPVVRIAVPIGIVVFTLLVIIFCFVGMRKYLRSRRQYEYEMNMVSPRSRRQYTRDENLLL</sequence>
<keyword evidence="4" id="KW-1185">Reference proteome</keyword>
<proteinExistence type="predicted"/>
<protein>
    <recommendedName>
        <fullName evidence="5">Small integral membrane protein 29</fullName>
    </recommendedName>
</protein>
<keyword evidence="2" id="KW-1133">Transmembrane helix</keyword>
<evidence type="ECO:0000256" key="1">
    <source>
        <dbReference type="SAM" id="MobiDB-lite"/>
    </source>
</evidence>
<evidence type="ECO:0000256" key="2">
    <source>
        <dbReference type="SAM" id="Phobius"/>
    </source>
</evidence>
<feature type="region of interest" description="Disordered" evidence="1">
    <location>
        <begin position="1"/>
        <end position="21"/>
    </location>
</feature>
<dbReference type="Proteomes" id="UP000242188">
    <property type="component" value="Unassembled WGS sequence"/>
</dbReference>
<feature type="compositionally biased region" description="Low complexity" evidence="1">
    <location>
        <begin position="1"/>
        <end position="15"/>
    </location>
</feature>
<keyword evidence="2" id="KW-0472">Membrane</keyword>
<dbReference type="EMBL" id="NEDP02004828">
    <property type="protein sequence ID" value="OWF44274.1"/>
    <property type="molecule type" value="Genomic_DNA"/>
</dbReference>
<accession>A0A210Q6A9</accession>
<reference evidence="3 4" key="1">
    <citation type="journal article" date="2017" name="Nat. Ecol. Evol.">
        <title>Scallop genome provides insights into evolution of bilaterian karyotype and development.</title>
        <authorList>
            <person name="Wang S."/>
            <person name="Zhang J."/>
            <person name="Jiao W."/>
            <person name="Li J."/>
            <person name="Xun X."/>
            <person name="Sun Y."/>
            <person name="Guo X."/>
            <person name="Huan P."/>
            <person name="Dong B."/>
            <person name="Zhang L."/>
            <person name="Hu X."/>
            <person name="Sun X."/>
            <person name="Wang J."/>
            <person name="Zhao C."/>
            <person name="Wang Y."/>
            <person name="Wang D."/>
            <person name="Huang X."/>
            <person name="Wang R."/>
            <person name="Lv J."/>
            <person name="Li Y."/>
            <person name="Zhang Z."/>
            <person name="Liu B."/>
            <person name="Lu W."/>
            <person name="Hui Y."/>
            <person name="Liang J."/>
            <person name="Zhou Z."/>
            <person name="Hou R."/>
            <person name="Li X."/>
            <person name="Liu Y."/>
            <person name="Li H."/>
            <person name="Ning X."/>
            <person name="Lin Y."/>
            <person name="Zhao L."/>
            <person name="Xing Q."/>
            <person name="Dou J."/>
            <person name="Li Y."/>
            <person name="Mao J."/>
            <person name="Guo H."/>
            <person name="Dou H."/>
            <person name="Li T."/>
            <person name="Mu C."/>
            <person name="Jiang W."/>
            <person name="Fu Q."/>
            <person name="Fu X."/>
            <person name="Miao Y."/>
            <person name="Liu J."/>
            <person name="Yu Q."/>
            <person name="Li R."/>
            <person name="Liao H."/>
            <person name="Li X."/>
            <person name="Kong Y."/>
            <person name="Jiang Z."/>
            <person name="Chourrout D."/>
            <person name="Li R."/>
            <person name="Bao Z."/>
        </authorList>
    </citation>
    <scope>NUCLEOTIDE SEQUENCE [LARGE SCALE GENOMIC DNA]</scope>
    <source>
        <strain evidence="3 4">PY_sf001</strain>
    </source>
</reference>
<evidence type="ECO:0008006" key="5">
    <source>
        <dbReference type="Google" id="ProtNLM"/>
    </source>
</evidence>